<organism evidence="4 5">
    <name type="scientific">Pseudoprimorskyibacter insulae</name>
    <dbReference type="NCBI Taxonomy" id="1695997"/>
    <lineage>
        <taxon>Bacteria</taxon>
        <taxon>Pseudomonadati</taxon>
        <taxon>Pseudomonadota</taxon>
        <taxon>Alphaproteobacteria</taxon>
        <taxon>Rhodobacterales</taxon>
        <taxon>Paracoccaceae</taxon>
        <taxon>Pseudoprimorskyibacter</taxon>
    </lineage>
</organism>
<feature type="domain" description="Haem-binding uptake Tiki superfamily ChaN" evidence="3">
    <location>
        <begin position="25"/>
        <end position="216"/>
    </location>
</feature>
<dbReference type="RefSeq" id="WP_108884319.1">
    <property type="nucleotide sequence ID" value="NZ_OMOJ01000001.1"/>
</dbReference>
<feature type="chain" id="PRO_5015314129" description="Haem-binding uptake Tiki superfamily ChaN domain-containing protein" evidence="2">
    <location>
        <begin position="18"/>
        <end position="268"/>
    </location>
</feature>
<dbReference type="Proteomes" id="UP000244904">
    <property type="component" value="Unassembled WGS sequence"/>
</dbReference>
<evidence type="ECO:0000256" key="2">
    <source>
        <dbReference type="SAM" id="SignalP"/>
    </source>
</evidence>
<dbReference type="Gene3D" id="3.40.50.11550">
    <property type="match status" value="1"/>
</dbReference>
<evidence type="ECO:0000313" key="5">
    <source>
        <dbReference type="Proteomes" id="UP000244904"/>
    </source>
</evidence>
<dbReference type="Gene3D" id="1.10.8.760">
    <property type="entry name" value="Haem-binding uptake, Tiki superfamily, ChaN, domain 2"/>
    <property type="match status" value="1"/>
</dbReference>
<dbReference type="AlphaFoldDB" id="A0A2R8AP24"/>
<name>A0A2R8AP24_9RHOB</name>
<accession>A0A2R8AP24</accession>
<dbReference type="InterPro" id="IPR007314">
    <property type="entry name" value="Cofac_haem-bd_dom"/>
</dbReference>
<keyword evidence="2" id="KW-0732">Signal</keyword>
<feature type="signal peptide" evidence="2">
    <location>
        <begin position="1"/>
        <end position="17"/>
    </location>
</feature>
<dbReference type="CDD" id="cd14727">
    <property type="entry name" value="ChanN-like"/>
    <property type="match status" value="1"/>
</dbReference>
<keyword evidence="5" id="KW-1185">Reference proteome</keyword>
<dbReference type="EMBL" id="OMOJ01000001">
    <property type="protein sequence ID" value="SPF77614.1"/>
    <property type="molecule type" value="Genomic_DNA"/>
</dbReference>
<proteinExistence type="predicted"/>
<dbReference type="Pfam" id="PF04187">
    <property type="entry name" value="Cofac_haem_bdg"/>
    <property type="match status" value="1"/>
</dbReference>
<evidence type="ECO:0000313" key="4">
    <source>
        <dbReference type="EMBL" id="SPF77614.1"/>
    </source>
</evidence>
<evidence type="ECO:0000256" key="1">
    <source>
        <dbReference type="SAM" id="MobiDB-lite"/>
    </source>
</evidence>
<feature type="region of interest" description="Disordered" evidence="1">
    <location>
        <begin position="249"/>
        <end position="268"/>
    </location>
</feature>
<evidence type="ECO:0000259" key="3">
    <source>
        <dbReference type="Pfam" id="PF04187"/>
    </source>
</evidence>
<sequence length="268" mass="28177">MKRWVLAALVLASPVMADMPDRGSYDVWFLGELHTNGNHHLVQADWVTAMAPAALVFEMLTPDQAAQAAPELRIDAEALEQALGWNASGWPDFSIYYPIFAAAPTAAIYGAAVPRDAARDAMSAGVATAFGADAAAFGLTQTLPPDQQSAREDMQLAAHCNALPPDMLPMMVDVQRMRDATLAQVALTALTETGGPVAVITGNGHARTDWGAPAALALAAPEVRQYSLGLGEPGQPPLGTFSQVIEVPKDPNADTADPCEAFTSRTGN</sequence>
<dbReference type="SUPFAM" id="SSF159501">
    <property type="entry name" value="EreA/ChaN-like"/>
    <property type="match status" value="1"/>
</dbReference>
<protein>
    <recommendedName>
        <fullName evidence="3">Haem-binding uptake Tiki superfamily ChaN domain-containing protein</fullName>
    </recommendedName>
</protein>
<dbReference type="OrthoDB" id="9795827at2"/>
<gene>
    <name evidence="4" type="ORF">PRI8871_00198</name>
</gene>
<reference evidence="5" key="1">
    <citation type="submission" date="2018-03" db="EMBL/GenBank/DDBJ databases">
        <authorList>
            <person name="Rodrigo-Torres L."/>
            <person name="Arahal R. D."/>
            <person name="Lucena T."/>
        </authorList>
    </citation>
    <scope>NUCLEOTIDE SEQUENCE [LARGE SCALE GENOMIC DNA]</scope>
    <source>
        <strain evidence="5">CECT 8871</strain>
    </source>
</reference>